<evidence type="ECO:0000313" key="1">
    <source>
        <dbReference type="EMBL" id="PKY89701.1"/>
    </source>
</evidence>
<dbReference type="AlphaFoldDB" id="A0A2I1K246"/>
<dbReference type="NCBIfam" id="NF047353">
    <property type="entry name" value="tube_lmo2291"/>
    <property type="match status" value="1"/>
</dbReference>
<dbReference type="Proteomes" id="UP000234384">
    <property type="component" value="Unassembled WGS sequence"/>
</dbReference>
<evidence type="ECO:0000313" key="2">
    <source>
        <dbReference type="Proteomes" id="UP000234384"/>
    </source>
</evidence>
<dbReference type="OrthoDB" id="2288114at2"/>
<sequence length="154" mass="17135">MARLKNALRGHFVAEITAESPDKEPTKWLELAKYISNIETEDEEESDSEGFYDGDGTPEEFVKTFAAGYSFEGYRDHEDEAQNLICGMKYKTGEGRRVWHKVVSSDGKKQWVGRANVSAINDGSGEATEDESFGCTIKYVETPKESSVVEGSSM</sequence>
<name>A0A2I1K246_9LACT</name>
<dbReference type="RefSeq" id="WP_101954021.1">
    <property type="nucleotide sequence ID" value="NZ_PKHE01000005.1"/>
</dbReference>
<proteinExistence type="predicted"/>
<protein>
    <submittedName>
        <fullName evidence="1">Phage tail protein</fullName>
    </submittedName>
</protein>
<dbReference type="EMBL" id="PKHE01000005">
    <property type="protein sequence ID" value="PKY89701.1"/>
    <property type="molecule type" value="Genomic_DNA"/>
</dbReference>
<accession>A0A2I1K246</accession>
<organism evidence="1 2">
    <name type="scientific">Falseniella ignava</name>
    <dbReference type="NCBI Taxonomy" id="137730"/>
    <lineage>
        <taxon>Bacteria</taxon>
        <taxon>Bacillati</taxon>
        <taxon>Bacillota</taxon>
        <taxon>Bacilli</taxon>
        <taxon>Lactobacillales</taxon>
        <taxon>Aerococcaceae</taxon>
        <taxon>Falseniella</taxon>
    </lineage>
</organism>
<reference evidence="1 2" key="1">
    <citation type="submission" date="2017-12" db="EMBL/GenBank/DDBJ databases">
        <title>Phylogenetic diversity of female urinary microbiome.</title>
        <authorList>
            <person name="Thomas-White K."/>
            <person name="Wolfe A.J."/>
        </authorList>
    </citation>
    <scope>NUCLEOTIDE SEQUENCE [LARGE SCALE GENOMIC DNA]</scope>
    <source>
        <strain evidence="1 2">UMB0898</strain>
    </source>
</reference>
<gene>
    <name evidence="1" type="ORF">CYJ57_03045</name>
</gene>
<comment type="caution">
    <text evidence="1">The sequence shown here is derived from an EMBL/GenBank/DDBJ whole genome shotgun (WGS) entry which is preliminary data.</text>
</comment>